<dbReference type="AlphaFoldDB" id="A0A2M7TL00"/>
<keyword evidence="1" id="KW-1133">Transmembrane helix</keyword>
<organism evidence="2 3">
    <name type="scientific">candidate division WWE3 bacterium CG_4_10_14_0_2_um_filter_41_14</name>
    <dbReference type="NCBI Taxonomy" id="1975072"/>
    <lineage>
        <taxon>Bacteria</taxon>
        <taxon>Katanobacteria</taxon>
    </lineage>
</organism>
<dbReference type="Proteomes" id="UP000228920">
    <property type="component" value="Unassembled WGS sequence"/>
</dbReference>
<protein>
    <submittedName>
        <fullName evidence="2">Uncharacterized protein</fullName>
    </submittedName>
</protein>
<proteinExistence type="predicted"/>
<comment type="caution">
    <text evidence="2">The sequence shown here is derived from an EMBL/GenBank/DDBJ whole genome shotgun (WGS) entry which is preliminary data.</text>
</comment>
<evidence type="ECO:0000313" key="2">
    <source>
        <dbReference type="EMBL" id="PIZ47607.1"/>
    </source>
</evidence>
<evidence type="ECO:0000256" key="1">
    <source>
        <dbReference type="SAM" id="Phobius"/>
    </source>
</evidence>
<accession>A0A2M7TL00</accession>
<name>A0A2M7TL00_UNCKA</name>
<keyword evidence="1" id="KW-0472">Membrane</keyword>
<reference evidence="3" key="1">
    <citation type="submission" date="2017-09" db="EMBL/GenBank/DDBJ databases">
        <title>Depth-based differentiation of microbial function through sediment-hosted aquifers and enrichment of novel symbionts in the deep terrestrial subsurface.</title>
        <authorList>
            <person name="Probst A.J."/>
            <person name="Ladd B."/>
            <person name="Jarett J.K."/>
            <person name="Geller-Mcgrath D.E."/>
            <person name="Sieber C.M.K."/>
            <person name="Emerson J.B."/>
            <person name="Anantharaman K."/>
            <person name="Thomas B.C."/>
            <person name="Malmstrom R."/>
            <person name="Stieglmeier M."/>
            <person name="Klingl A."/>
            <person name="Woyke T."/>
            <person name="Ryan C.M."/>
            <person name="Banfield J.F."/>
        </authorList>
    </citation>
    <scope>NUCLEOTIDE SEQUENCE [LARGE SCALE GENOMIC DNA]</scope>
</reference>
<keyword evidence="1" id="KW-0812">Transmembrane</keyword>
<feature type="transmembrane region" description="Helical" evidence="1">
    <location>
        <begin position="26"/>
        <end position="49"/>
    </location>
</feature>
<sequence>MSFLQLHFQKKEYIMFQDIKKASLQWFLSLIVIYGALTIVRAILSAVVIVLVPNLGTLLIASVLAVVYTLYLNYTGKDNSRVLHEAKNHGNALVRKLLSFVRKHFNR</sequence>
<evidence type="ECO:0000313" key="3">
    <source>
        <dbReference type="Proteomes" id="UP000228920"/>
    </source>
</evidence>
<gene>
    <name evidence="2" type="ORF">COY32_01455</name>
</gene>
<dbReference type="EMBL" id="PFNL01000036">
    <property type="protein sequence ID" value="PIZ47607.1"/>
    <property type="molecule type" value="Genomic_DNA"/>
</dbReference>
<feature type="transmembrane region" description="Helical" evidence="1">
    <location>
        <begin position="55"/>
        <end position="74"/>
    </location>
</feature>